<dbReference type="InterPro" id="IPR035413">
    <property type="entry name" value="Terminase_L_C"/>
</dbReference>
<feature type="domain" description="Phage terminase large subunit C-terminal" evidence="2">
    <location>
        <begin position="253"/>
        <end position="394"/>
    </location>
</feature>
<evidence type="ECO:0000313" key="4">
    <source>
        <dbReference type="Proteomes" id="UP001217178"/>
    </source>
</evidence>
<dbReference type="EMBL" id="JAQRFI010000085">
    <property type="protein sequence ID" value="MDC9591444.1"/>
    <property type="molecule type" value="Genomic_DNA"/>
</dbReference>
<protein>
    <submittedName>
        <fullName evidence="3">PBSX family phage terminase large subunit</fullName>
    </submittedName>
</protein>
<dbReference type="InterPro" id="IPR027417">
    <property type="entry name" value="P-loop_NTPase"/>
</dbReference>
<evidence type="ECO:0000259" key="2">
    <source>
        <dbReference type="Pfam" id="PF17288"/>
    </source>
</evidence>
<name>A0ABT5LKE4_9GAMM</name>
<dbReference type="PANTHER" id="PTHR39184:SF1">
    <property type="entry name" value="PBSX PHAGE TERMINASE LARGE SUBUNIT"/>
    <property type="match status" value="1"/>
</dbReference>
<dbReference type="Proteomes" id="UP001217178">
    <property type="component" value="Unassembled WGS sequence"/>
</dbReference>
<dbReference type="InterPro" id="IPR006437">
    <property type="entry name" value="Phage_terminase_lsu"/>
</dbReference>
<dbReference type="Pfam" id="PF04466">
    <property type="entry name" value="Terminase_3"/>
    <property type="match status" value="1"/>
</dbReference>
<dbReference type="PANTHER" id="PTHR39184">
    <property type="match status" value="1"/>
</dbReference>
<organism evidence="3 4">
    <name type="scientific">Xenorhabdus yunnanensis</name>
    <dbReference type="NCBI Taxonomy" id="3025878"/>
    <lineage>
        <taxon>Bacteria</taxon>
        <taxon>Pseudomonadati</taxon>
        <taxon>Pseudomonadota</taxon>
        <taxon>Gammaproteobacteria</taxon>
        <taxon>Enterobacterales</taxon>
        <taxon>Morganellaceae</taxon>
        <taxon>Xenorhabdus</taxon>
    </lineage>
</organism>
<proteinExistence type="predicted"/>
<reference evidence="3 4" key="1">
    <citation type="submission" date="2023-02" db="EMBL/GenBank/DDBJ databases">
        <title>Entomopathogenic bacteria.</title>
        <authorList>
            <person name="Machado R.A."/>
        </authorList>
    </citation>
    <scope>NUCLEOTIDE SEQUENCE [LARGE SCALE GENOMIC DNA]</scope>
    <source>
        <strain evidence="3 4">XENO-10</strain>
    </source>
</reference>
<dbReference type="Gene3D" id="3.30.420.280">
    <property type="match status" value="1"/>
</dbReference>
<gene>
    <name evidence="3" type="ORF">PSI23_19695</name>
</gene>
<dbReference type="Pfam" id="PF17288">
    <property type="entry name" value="Terminase_3C"/>
    <property type="match status" value="1"/>
</dbReference>
<evidence type="ECO:0000313" key="3">
    <source>
        <dbReference type="EMBL" id="MDC9591444.1"/>
    </source>
</evidence>
<accession>A0ABT5LKE4</accession>
<dbReference type="RefSeq" id="WP_273556669.1">
    <property type="nucleotide sequence ID" value="NZ_JAQRFI010000085.1"/>
</dbReference>
<dbReference type="NCBIfam" id="TIGR01547">
    <property type="entry name" value="phage_term_2"/>
    <property type="match status" value="1"/>
</dbReference>
<dbReference type="Gene3D" id="3.40.50.300">
    <property type="entry name" value="P-loop containing nucleotide triphosphate hydrolases"/>
    <property type="match status" value="1"/>
</dbReference>
<dbReference type="InterPro" id="IPR035412">
    <property type="entry name" value="Terminase_L_N"/>
</dbReference>
<dbReference type="InterPro" id="IPR052380">
    <property type="entry name" value="Viral_DNA_packaging_terminase"/>
</dbReference>
<evidence type="ECO:0000259" key="1">
    <source>
        <dbReference type="Pfam" id="PF04466"/>
    </source>
</evidence>
<feature type="domain" description="Phage terminase large subunit N-terminal" evidence="1">
    <location>
        <begin position="25"/>
        <end position="217"/>
    </location>
</feature>
<comment type="caution">
    <text evidence="3">The sequence shown here is derived from an EMBL/GenBank/DDBJ whole genome shotgun (WGS) entry which is preliminary data.</text>
</comment>
<sequence length="421" mass="48891">MTTARIELPPKLIPVFSGDYRYRGSYGGRGSGKTRSFAKMTAIRGYMFAEAGTEGVILCGREFMNSLSESSMEEVKQAIKSEPWLDNYYEMGENYIRTRNRRVWYVFAGLRHNLDSIKSKARILIAWIDEAESVSEVAWRKLTPTVREEGSEIWVTWNPEINGSPTDKRFRKMPPDNSCIVEVNYDDNPWFPDVLEQERVNDQARLDDNTYAWIWEGAYLENSDKQVLANKYKIEEFSDDLWQKADRLLFGGDFGFAKDPSTLLRMFILDNCLYIEHEAYGIGVELDHMPAFYEQVPESRKWPIKADSARPETISYLRRQGFNISAAKKWQGSVEDGISYLRGFKQIYIHPRCKHTAKEARLYSYKTDRTTGEVLPVIEDANNHCWDAARYGLDGYIKGRRSLNMNPDIINQAMHHSRIRR</sequence>
<keyword evidence="4" id="KW-1185">Reference proteome</keyword>